<dbReference type="PROSITE" id="PS50109">
    <property type="entry name" value="HIS_KIN"/>
    <property type="match status" value="1"/>
</dbReference>
<dbReference type="Gene3D" id="3.30.565.10">
    <property type="entry name" value="Histidine kinase-like ATPase, C-terminal domain"/>
    <property type="match status" value="1"/>
</dbReference>
<dbReference type="EMBL" id="CAFBMK010000008">
    <property type="protein sequence ID" value="CAB4895520.1"/>
    <property type="molecule type" value="Genomic_DNA"/>
</dbReference>
<feature type="compositionally biased region" description="Polar residues" evidence="8">
    <location>
        <begin position="510"/>
        <end position="521"/>
    </location>
</feature>
<feature type="transmembrane region" description="Helical" evidence="9">
    <location>
        <begin position="104"/>
        <end position="123"/>
    </location>
</feature>
<feature type="compositionally biased region" description="Low complexity" evidence="8">
    <location>
        <begin position="70"/>
        <end position="83"/>
    </location>
</feature>
<dbReference type="Pfam" id="PF02518">
    <property type="entry name" value="HATPase_c"/>
    <property type="match status" value="1"/>
</dbReference>
<keyword evidence="2" id="KW-1003">Cell membrane</keyword>
<evidence type="ECO:0000256" key="5">
    <source>
        <dbReference type="ARBA" id="ARBA00022777"/>
    </source>
</evidence>
<sequence length="521" mass="54744">MLERPDHVSDAATDGTGRRPSSHGGAVPETGYGADHERPGGDAPTSTTRRDRRGRPSKAQRVLETLLPTDPVEPVDAAPAAGPVLGGPPVDPLDHAYGRRRARIFRGAVLVIAVVLVIAAAPSDAFTPLAEALAAVSAISAAAWVVGRRRSPGTPFLGPTVTVADVALVTAIVAASGGADSPVRWLLACTPLLWAFTRPKDLRLVIVSGAAGYVAASMPELLTPTADLRRTMAGFFVAYTGAAAAAVLMSAQRRTQHSLLWRMRRMRTELHGQHLARERRHVEDLVGRLHDGSLQLVATVGQDLDDHLAGTDVDLVRSRRLLREAMVEMRTMNASRFDGVVGEADLAAALRKLATRVERRGGPHVVISVGRGVAGRHDGVLQAATRELLANAVKHARASEVGIDVACDAVGRVVLTVTDDGVGIAPRARREAEAAGHTGLRHLERRVAALGGDVRILTGPAGTTTRIRLPGEGPGSGDPGAPTAGEREIVAEPDAAPTERRPLAGRVAHTSRTAGTSRSDR</sequence>
<dbReference type="AlphaFoldDB" id="A0A6J7FRU5"/>
<feature type="transmembrane region" description="Helical" evidence="9">
    <location>
        <begin position="231"/>
        <end position="251"/>
    </location>
</feature>
<gene>
    <name evidence="11" type="ORF">UFOPK3564_00275</name>
</gene>
<dbReference type="GO" id="GO:0016301">
    <property type="term" value="F:kinase activity"/>
    <property type="evidence" value="ECO:0007669"/>
    <property type="project" value="UniProtKB-KW"/>
</dbReference>
<dbReference type="InterPro" id="IPR005467">
    <property type="entry name" value="His_kinase_dom"/>
</dbReference>
<accession>A0A6J7FRU5</accession>
<reference evidence="11" key="1">
    <citation type="submission" date="2020-05" db="EMBL/GenBank/DDBJ databases">
        <authorList>
            <person name="Chiriac C."/>
            <person name="Salcher M."/>
            <person name="Ghai R."/>
            <person name="Kavagutti S V."/>
        </authorList>
    </citation>
    <scope>NUCLEOTIDE SEQUENCE</scope>
</reference>
<dbReference type="InterPro" id="IPR050482">
    <property type="entry name" value="Sensor_HK_TwoCompSys"/>
</dbReference>
<dbReference type="InterPro" id="IPR036890">
    <property type="entry name" value="HATPase_C_sf"/>
</dbReference>
<evidence type="ECO:0000256" key="2">
    <source>
        <dbReference type="ARBA" id="ARBA00022475"/>
    </source>
</evidence>
<dbReference type="SUPFAM" id="SSF55874">
    <property type="entry name" value="ATPase domain of HSP90 chaperone/DNA topoisomerase II/histidine kinase"/>
    <property type="match status" value="1"/>
</dbReference>
<evidence type="ECO:0000259" key="10">
    <source>
        <dbReference type="PROSITE" id="PS50109"/>
    </source>
</evidence>
<feature type="region of interest" description="Disordered" evidence="8">
    <location>
        <begin position="1"/>
        <end position="86"/>
    </location>
</feature>
<keyword evidence="3" id="KW-0808">Transferase</keyword>
<protein>
    <submittedName>
        <fullName evidence="11">Unannotated protein</fullName>
    </submittedName>
</protein>
<evidence type="ECO:0000256" key="9">
    <source>
        <dbReference type="SAM" id="Phobius"/>
    </source>
</evidence>
<dbReference type="GO" id="GO:0000160">
    <property type="term" value="P:phosphorelay signal transduction system"/>
    <property type="evidence" value="ECO:0007669"/>
    <property type="project" value="UniProtKB-KW"/>
</dbReference>
<dbReference type="CDD" id="cd16917">
    <property type="entry name" value="HATPase_UhpB-NarQ-NarX-like"/>
    <property type="match status" value="1"/>
</dbReference>
<keyword evidence="4 9" id="KW-0812">Transmembrane</keyword>
<evidence type="ECO:0000313" key="11">
    <source>
        <dbReference type="EMBL" id="CAB4895520.1"/>
    </source>
</evidence>
<keyword evidence="7 9" id="KW-0472">Membrane</keyword>
<evidence type="ECO:0000256" key="8">
    <source>
        <dbReference type="SAM" id="MobiDB-lite"/>
    </source>
</evidence>
<dbReference type="PANTHER" id="PTHR24421">
    <property type="entry name" value="NITRATE/NITRITE SENSOR PROTEIN NARX-RELATED"/>
    <property type="match status" value="1"/>
</dbReference>
<feature type="region of interest" description="Disordered" evidence="8">
    <location>
        <begin position="459"/>
        <end position="521"/>
    </location>
</feature>
<evidence type="ECO:0000256" key="4">
    <source>
        <dbReference type="ARBA" id="ARBA00022692"/>
    </source>
</evidence>
<evidence type="ECO:0000256" key="1">
    <source>
        <dbReference type="ARBA" id="ARBA00004651"/>
    </source>
</evidence>
<evidence type="ECO:0000256" key="3">
    <source>
        <dbReference type="ARBA" id="ARBA00022679"/>
    </source>
</evidence>
<feature type="transmembrane region" description="Helical" evidence="9">
    <location>
        <begin position="129"/>
        <end position="147"/>
    </location>
</feature>
<dbReference type="PANTHER" id="PTHR24421:SF37">
    <property type="entry name" value="SENSOR HISTIDINE KINASE NARS"/>
    <property type="match status" value="1"/>
</dbReference>
<proteinExistence type="predicted"/>
<keyword evidence="6 9" id="KW-1133">Transmembrane helix</keyword>
<feature type="domain" description="Histidine kinase" evidence="10">
    <location>
        <begin position="381"/>
        <end position="473"/>
    </location>
</feature>
<dbReference type="InterPro" id="IPR003594">
    <property type="entry name" value="HATPase_dom"/>
</dbReference>
<dbReference type="GO" id="GO:0005886">
    <property type="term" value="C:plasma membrane"/>
    <property type="evidence" value="ECO:0007669"/>
    <property type="project" value="UniProtKB-SubCell"/>
</dbReference>
<evidence type="ECO:0000256" key="7">
    <source>
        <dbReference type="ARBA" id="ARBA00023136"/>
    </source>
</evidence>
<evidence type="ECO:0000256" key="6">
    <source>
        <dbReference type="ARBA" id="ARBA00022989"/>
    </source>
</evidence>
<feature type="transmembrane region" description="Helical" evidence="9">
    <location>
        <begin position="202"/>
        <end position="219"/>
    </location>
</feature>
<name>A0A6J7FRU5_9ZZZZ</name>
<dbReference type="SMART" id="SM00387">
    <property type="entry name" value="HATPase_c"/>
    <property type="match status" value="1"/>
</dbReference>
<keyword evidence="5" id="KW-0418">Kinase</keyword>
<comment type="subcellular location">
    <subcellularLocation>
        <location evidence="1">Cell membrane</location>
        <topology evidence="1">Multi-pass membrane protein</topology>
    </subcellularLocation>
</comment>
<organism evidence="11">
    <name type="scientific">freshwater metagenome</name>
    <dbReference type="NCBI Taxonomy" id="449393"/>
    <lineage>
        <taxon>unclassified sequences</taxon>
        <taxon>metagenomes</taxon>
        <taxon>ecological metagenomes</taxon>
    </lineage>
</organism>